<proteinExistence type="predicted"/>
<organism evidence="3 4">
    <name type="scientific">Metamycoplasma gateae</name>
    <dbReference type="NCBI Taxonomy" id="35769"/>
    <lineage>
        <taxon>Bacteria</taxon>
        <taxon>Bacillati</taxon>
        <taxon>Mycoplasmatota</taxon>
        <taxon>Mycoplasmoidales</taxon>
        <taxon>Metamycoplasmataceae</taxon>
        <taxon>Metamycoplasma</taxon>
    </lineage>
</organism>
<reference evidence="3" key="1">
    <citation type="submission" date="2024-01" db="EMBL/GenBank/DDBJ databases">
        <title>Complete genome sequence of Mycoplasma gateae strain 3700.</title>
        <authorList>
            <person name="Spergser J."/>
        </authorList>
    </citation>
    <scope>NUCLEOTIDE SEQUENCE [LARGE SCALE GENOMIC DNA]</scope>
    <source>
        <strain evidence="3">3700</strain>
    </source>
</reference>
<dbReference type="Pfam" id="PF03572">
    <property type="entry name" value="Peptidase_S41"/>
    <property type="match status" value="1"/>
</dbReference>
<gene>
    <name evidence="3" type="ORF">V2E26_03020</name>
</gene>
<evidence type="ECO:0000313" key="3">
    <source>
        <dbReference type="EMBL" id="WVN21366.1"/>
    </source>
</evidence>
<feature type="domain" description="Tail specific protease" evidence="2">
    <location>
        <begin position="351"/>
        <end position="572"/>
    </location>
</feature>
<sequence length="595" mass="68341">MSKIKKSKLLAYALAISGASLLPGAVVSCACTNSNKKNSNDFKEVIISKHSFKNYNPEYTIREKSNLSAYKIKDDKSKTVYIEIDEFLNALDGLINLDSFSVEVNEKEKTKTYSSKTETGEILNTLTINWEKNTIHTTNTSFFYEILKPQELTDGDQFLEVNYESRNLDNEGVTFDLGKYDMDIAFNNKKVLVPFAVFNTLFLSQTFNNTYFNGLTFTNLEAGFDSWGVLEDEERERIRGNEEKRNGEITVEERQANFNHLAFTMDNFYGLKHYKQMQSFESYISKEDKEKLLSTNPDDFNEAYVNIFHKQLNELHTNLNSFSYHEQEWHRTIGERLVAPRDYGQYRIDFEKNERKLISAFEKKFNKKVSQFGPDDFIRYHGNTAFVTLLEFQDGTKEEIESDEAWQYDTYFLMRHLMSELKKKPEIKHVVLDLAINGGGSVYSMIRTLGFMTDKEILNREFDILNRRADLSKSKVDTDGDGNYDNDAYTQYNWNLLVGLNTFSAANQLASIVKEMGIAKIIGKKTGGGMSAIMPISLMDGTTITISSPNNAVHGEDNREIESGITPDIELEYEDFYNDEKINEILDKAYPAATE</sequence>
<dbReference type="SMART" id="SM00245">
    <property type="entry name" value="TSPc"/>
    <property type="match status" value="1"/>
</dbReference>
<keyword evidence="1" id="KW-0732">Signal</keyword>
<dbReference type="PANTHER" id="PTHR32060:SF30">
    <property type="entry name" value="CARBOXY-TERMINAL PROCESSING PROTEASE CTPA"/>
    <property type="match status" value="1"/>
</dbReference>
<evidence type="ECO:0000259" key="2">
    <source>
        <dbReference type="SMART" id="SM00245"/>
    </source>
</evidence>
<dbReference type="Gene3D" id="3.90.226.10">
    <property type="entry name" value="2-enoyl-CoA Hydratase, Chain A, domain 1"/>
    <property type="match status" value="1"/>
</dbReference>
<dbReference type="PROSITE" id="PS51257">
    <property type="entry name" value="PROKAR_LIPOPROTEIN"/>
    <property type="match status" value="1"/>
</dbReference>
<dbReference type="InterPro" id="IPR005151">
    <property type="entry name" value="Tail-specific_protease"/>
</dbReference>
<evidence type="ECO:0000313" key="4">
    <source>
        <dbReference type="Proteomes" id="UP001431935"/>
    </source>
</evidence>
<feature type="signal peptide" evidence="1">
    <location>
        <begin position="1"/>
        <end position="25"/>
    </location>
</feature>
<dbReference type="Proteomes" id="UP001431935">
    <property type="component" value="Chromosome"/>
</dbReference>
<dbReference type="InterPro" id="IPR029045">
    <property type="entry name" value="ClpP/crotonase-like_dom_sf"/>
</dbReference>
<accession>A0ABZ2AML1</accession>
<evidence type="ECO:0000256" key="1">
    <source>
        <dbReference type="SAM" id="SignalP"/>
    </source>
</evidence>
<dbReference type="RefSeq" id="WP_330463405.1">
    <property type="nucleotide sequence ID" value="NZ_CP143578.1"/>
</dbReference>
<dbReference type="SUPFAM" id="SSF52096">
    <property type="entry name" value="ClpP/crotonase"/>
    <property type="match status" value="1"/>
</dbReference>
<dbReference type="EMBL" id="CP143578">
    <property type="protein sequence ID" value="WVN21366.1"/>
    <property type="molecule type" value="Genomic_DNA"/>
</dbReference>
<name>A0ABZ2AML1_9BACT</name>
<feature type="chain" id="PRO_5047550399" evidence="1">
    <location>
        <begin position="26"/>
        <end position="595"/>
    </location>
</feature>
<protein>
    <submittedName>
        <fullName evidence="3">S41 family peptidase</fullName>
    </submittedName>
</protein>
<dbReference type="PANTHER" id="PTHR32060">
    <property type="entry name" value="TAIL-SPECIFIC PROTEASE"/>
    <property type="match status" value="1"/>
</dbReference>
<keyword evidence="4" id="KW-1185">Reference proteome</keyword>